<evidence type="ECO:0000313" key="12">
    <source>
        <dbReference type="EMBL" id="TGY94524.1"/>
    </source>
</evidence>
<dbReference type="InterPro" id="IPR036101">
    <property type="entry name" value="CarD-like/TRCF_RID_sf"/>
</dbReference>
<keyword evidence="2 9" id="KW-0547">Nucleotide-binding</keyword>
<dbReference type="SMART" id="SM00982">
    <property type="entry name" value="TRCF"/>
    <property type="match status" value="1"/>
</dbReference>
<comment type="function">
    <text evidence="9">Couples transcription and DNA repair by recognizing RNA polymerase (RNAP) stalled at DNA lesions. Mediates ATP-dependent release of RNAP and its truncated transcript from the DNA, and recruitment of nucleotide excision repair machinery to the damaged site.</text>
</comment>
<feature type="domain" description="Helicase C-terminal" evidence="11">
    <location>
        <begin position="812"/>
        <end position="966"/>
    </location>
</feature>
<proteinExistence type="inferred from homology"/>
<evidence type="ECO:0000256" key="9">
    <source>
        <dbReference type="HAMAP-Rule" id="MF_00969"/>
    </source>
</evidence>
<dbReference type="InterPro" id="IPR047112">
    <property type="entry name" value="RecG/Mfd"/>
</dbReference>
<sequence length="1167" mass="128119">MDEFDRIARAQGALTVSGAPEGFDALVFCDAVRARGGVALFICSDDSRASAFASACAFFAPDLERLRLPAWDCQPYDRISPSPRTAARRAGALHRLADREPDEKSPLIVIATVNGVIQKCAPREAMAGGGIVAKAGGALDIEVLKTYLTRNGYTRATTVTERGDFAIRGGVVDVFAADADEPIRLDFFGDSIDSIRSFDPETQRSTRQLTQARFTPVSEILIDDEAISRFRSGFVQRFGGAVSGDPVYDSVSAGARPVGAEHWLPLFHEHLDTVFDYVGQDALLGLDPLVKDAREERIELINDYFQARRDAAEAGSKGPKTLSAPIYRALEPDALYMTDETWEAELAARACRRFTPFQEAGEGVVALSGKQGRTFAAERQADQNVFEAAMRYASDRRKAGKRILLASWSEGASERMGGVLSEHGLSPIQPAANWREAARLDSRTIVRIVMPLERGFESDDLCILSEQDILGDRLARPKKRRKNSDIIAEAGSLTPGDLVVHADHGLARYLGLKTLSVQDAPHDCLELEYAGATKLFLPVENIELLSRYGSDAETAQLDRLGGAAWQARKAKAKKRLRDMAGELIKIAAQRNAKEAEVLDPPSGLFDEFCARFPYAETDDQLSAIEDVLEDFGKGRPMDRLIVGDVGFGKTEVALRAAFVAALSGKQVAVVAPTTLLARQHVNNFTERFKGWPVKIRQLSRLVTAKQAAETRRELAEGECDIVIGTHALLAKSVQFKDLGLLVVDEEQHFGVRHKERLKEMRTDVHVLTLTATPIPRTLQLAMSGIRDLSIIATPPVDRLAVRTYVTPFDPVTVREALLRERYRGGQSFFVVPRIADLEDTAEFLREQVPEVSFVTAHGQLSPTSMEDIMTAFYEGRYDVLLSTTIVESGIDIPTANTLIVHRADRFGLGQLYQLRGRVGRSKARAYAYLTTPAREKITDSATKRLQVLQSLDNLGAGFTLASHDLDLRGGGNLLGEEQSGHIRDVGVELYQQMLEEAVASLQGDTGAEESRDWSPNINVGAAVLIPDSYVPDLDMRLQLYRRLSDIDTKKDREAFAAELIDRFGKLPGEVDSLLEVVAIKTLCKRAGVAKLDAGPKGAVATFRDHAFADPLALVELMEKRPGDYKLRPDNTMVLKGDFPEVGERLKGVQRLLAPLADAAQRARKQAA</sequence>
<dbReference type="Gene3D" id="3.90.1150.50">
    <property type="entry name" value="Transcription-repair-coupling factor, D7 domain"/>
    <property type="match status" value="1"/>
</dbReference>
<dbReference type="InterPro" id="IPR004576">
    <property type="entry name" value="Mfd"/>
</dbReference>
<dbReference type="InterPro" id="IPR011545">
    <property type="entry name" value="DEAD/DEAH_box_helicase_dom"/>
</dbReference>
<dbReference type="GO" id="GO:0000716">
    <property type="term" value="P:transcription-coupled nucleotide-excision repair, DNA damage recognition"/>
    <property type="evidence" value="ECO:0007669"/>
    <property type="project" value="UniProtKB-UniRule"/>
</dbReference>
<evidence type="ECO:0000256" key="7">
    <source>
        <dbReference type="ARBA" id="ARBA00023125"/>
    </source>
</evidence>
<evidence type="ECO:0000256" key="8">
    <source>
        <dbReference type="ARBA" id="ARBA00023204"/>
    </source>
</evidence>
<dbReference type="HAMAP" id="MF_00969">
    <property type="entry name" value="TRCF"/>
    <property type="match status" value="1"/>
</dbReference>
<dbReference type="InterPro" id="IPR014001">
    <property type="entry name" value="Helicase_ATP-bd"/>
</dbReference>
<dbReference type="Pfam" id="PF00270">
    <property type="entry name" value="DEAD"/>
    <property type="match status" value="1"/>
</dbReference>
<evidence type="ECO:0000313" key="13">
    <source>
        <dbReference type="Proteomes" id="UP000305451"/>
    </source>
</evidence>
<name>A0A4S2HEN9_9PROT</name>
<keyword evidence="4 9" id="KW-0378">Hydrolase</keyword>
<evidence type="ECO:0000256" key="1">
    <source>
        <dbReference type="ARBA" id="ARBA00022490"/>
    </source>
</evidence>
<dbReference type="PANTHER" id="PTHR47964:SF1">
    <property type="entry name" value="ATP-DEPENDENT DNA HELICASE HOMOLOG RECG, CHLOROPLASTIC"/>
    <property type="match status" value="1"/>
</dbReference>
<dbReference type="GO" id="GO:0005737">
    <property type="term" value="C:cytoplasm"/>
    <property type="evidence" value="ECO:0007669"/>
    <property type="project" value="UniProtKB-SubCell"/>
</dbReference>
<keyword evidence="5" id="KW-0347">Helicase</keyword>
<dbReference type="Gene3D" id="2.40.10.170">
    <property type="match status" value="1"/>
</dbReference>
<dbReference type="InterPro" id="IPR003711">
    <property type="entry name" value="CarD-like/TRCF_RID"/>
</dbReference>
<evidence type="ECO:0000256" key="5">
    <source>
        <dbReference type="ARBA" id="ARBA00022806"/>
    </source>
</evidence>
<dbReference type="PROSITE" id="PS51192">
    <property type="entry name" value="HELICASE_ATP_BIND_1"/>
    <property type="match status" value="1"/>
</dbReference>
<dbReference type="Gene3D" id="3.40.50.11180">
    <property type="match status" value="1"/>
</dbReference>
<dbReference type="EC" id="3.6.4.-" evidence="9"/>
<evidence type="ECO:0000259" key="11">
    <source>
        <dbReference type="PROSITE" id="PS51194"/>
    </source>
</evidence>
<keyword evidence="6 9" id="KW-0067">ATP-binding</keyword>
<dbReference type="InterPro" id="IPR027417">
    <property type="entry name" value="P-loop_NTPase"/>
</dbReference>
<keyword evidence="1 9" id="KW-0963">Cytoplasm</keyword>
<comment type="similarity">
    <text evidence="9">In the C-terminal section; belongs to the helicase family. RecG subfamily.</text>
</comment>
<dbReference type="PANTHER" id="PTHR47964">
    <property type="entry name" value="ATP-DEPENDENT DNA HELICASE HOMOLOG RECG, CHLOROPLASTIC"/>
    <property type="match status" value="1"/>
</dbReference>
<evidence type="ECO:0000256" key="2">
    <source>
        <dbReference type="ARBA" id="ARBA00022741"/>
    </source>
</evidence>
<dbReference type="GO" id="GO:0003684">
    <property type="term" value="F:damaged DNA binding"/>
    <property type="evidence" value="ECO:0007669"/>
    <property type="project" value="InterPro"/>
</dbReference>
<gene>
    <name evidence="9 12" type="primary">mfd</name>
    <name evidence="12" type="ORF">E5162_04415</name>
</gene>
<dbReference type="InterPro" id="IPR041471">
    <property type="entry name" value="UvrB_inter"/>
</dbReference>
<dbReference type="SUPFAM" id="SSF141259">
    <property type="entry name" value="CarD-like"/>
    <property type="match status" value="1"/>
</dbReference>
<dbReference type="Gene3D" id="3.40.50.300">
    <property type="entry name" value="P-loop containing nucleotide triphosphate hydrolases"/>
    <property type="match status" value="2"/>
</dbReference>
<dbReference type="InterPro" id="IPR037235">
    <property type="entry name" value="TRCF-like_C_D7"/>
</dbReference>
<evidence type="ECO:0000256" key="4">
    <source>
        <dbReference type="ARBA" id="ARBA00022801"/>
    </source>
</evidence>
<keyword evidence="13" id="KW-1185">Reference proteome</keyword>
<comment type="similarity">
    <text evidence="9">In the N-terminal section; belongs to the UvrB family.</text>
</comment>
<dbReference type="AlphaFoldDB" id="A0A4S2HEN9"/>
<dbReference type="SUPFAM" id="SSF143517">
    <property type="entry name" value="TRCF domain-like"/>
    <property type="match status" value="1"/>
</dbReference>
<protein>
    <recommendedName>
        <fullName evidence="9">Transcription-repair-coupling factor</fullName>
        <shortName evidence="9">TRCF</shortName>
        <ecNumber evidence="9">3.6.4.-</ecNumber>
    </recommendedName>
</protein>
<dbReference type="EMBL" id="SRXV01000001">
    <property type="protein sequence ID" value="TGY94524.1"/>
    <property type="molecule type" value="Genomic_DNA"/>
</dbReference>
<keyword evidence="7 9" id="KW-0238">DNA-binding</keyword>
<dbReference type="Gene3D" id="3.40.50.11140">
    <property type="match status" value="1"/>
</dbReference>
<keyword evidence="8 9" id="KW-0234">DNA repair</keyword>
<dbReference type="OrthoDB" id="9804325at2"/>
<dbReference type="InterPro" id="IPR001650">
    <property type="entry name" value="Helicase_C-like"/>
</dbReference>
<dbReference type="SMART" id="SM01058">
    <property type="entry name" value="CarD_TRCF"/>
    <property type="match status" value="1"/>
</dbReference>
<evidence type="ECO:0000259" key="10">
    <source>
        <dbReference type="PROSITE" id="PS51192"/>
    </source>
</evidence>
<dbReference type="GO" id="GO:0005524">
    <property type="term" value="F:ATP binding"/>
    <property type="evidence" value="ECO:0007669"/>
    <property type="project" value="UniProtKB-UniRule"/>
</dbReference>
<dbReference type="Proteomes" id="UP000305451">
    <property type="component" value="Unassembled WGS sequence"/>
</dbReference>
<reference evidence="12 13" key="1">
    <citation type="journal article" date="2013" name="Int. J. Syst. Evol. Microbiol.">
        <title>Marinicauda pacifica gen. nov., sp. nov., a prosthecate alphaproteobacterium of the family Hyphomonadaceae isolated from deep seawater.</title>
        <authorList>
            <person name="Zhang X.Y."/>
            <person name="Li G.W."/>
            <person name="Wang C.S."/>
            <person name="Zhang Y.J."/>
            <person name="Xu X.W."/>
            <person name="Li H."/>
            <person name="Liu A."/>
            <person name="Liu C."/>
            <person name="Xie B.B."/>
            <person name="Qin Q.L."/>
            <person name="Xu Z."/>
            <person name="Chen X.L."/>
            <person name="Zhou B.C."/>
            <person name="Zhang Y.Z."/>
        </authorList>
    </citation>
    <scope>NUCLEOTIDE SEQUENCE [LARGE SCALE GENOMIC DNA]</scope>
    <source>
        <strain evidence="12 13">P-1 km-3</strain>
    </source>
</reference>
<dbReference type="CDD" id="cd17991">
    <property type="entry name" value="DEXHc_TRCF"/>
    <property type="match status" value="1"/>
</dbReference>
<dbReference type="PROSITE" id="PS51194">
    <property type="entry name" value="HELICASE_CTER"/>
    <property type="match status" value="1"/>
</dbReference>
<comment type="caution">
    <text evidence="12">The sequence shown here is derived from an EMBL/GenBank/DDBJ whole genome shotgun (WGS) entry which is preliminary data.</text>
</comment>
<evidence type="ECO:0000256" key="6">
    <source>
        <dbReference type="ARBA" id="ARBA00022840"/>
    </source>
</evidence>
<dbReference type="Pfam" id="PF17757">
    <property type="entry name" value="UvrB_inter"/>
    <property type="match status" value="1"/>
</dbReference>
<dbReference type="SMART" id="SM00490">
    <property type="entry name" value="HELICc"/>
    <property type="match status" value="1"/>
</dbReference>
<dbReference type="Pfam" id="PF02559">
    <property type="entry name" value="CarD_TRCF_RID"/>
    <property type="match status" value="1"/>
</dbReference>
<dbReference type="Gene3D" id="3.30.2060.10">
    <property type="entry name" value="Penicillin-binding protein 1b domain"/>
    <property type="match status" value="1"/>
</dbReference>
<dbReference type="GO" id="GO:0006355">
    <property type="term" value="P:regulation of DNA-templated transcription"/>
    <property type="evidence" value="ECO:0007669"/>
    <property type="project" value="UniProtKB-UniRule"/>
</dbReference>
<dbReference type="Pfam" id="PF00271">
    <property type="entry name" value="Helicase_C"/>
    <property type="match status" value="1"/>
</dbReference>
<dbReference type="RefSeq" id="WP_135943721.1">
    <property type="nucleotide sequence ID" value="NZ_BMEI01000001.1"/>
</dbReference>
<keyword evidence="3 9" id="KW-0227">DNA damage</keyword>
<accession>A0A4S2HEN9</accession>
<comment type="subcellular location">
    <subcellularLocation>
        <location evidence="9">Cytoplasm</location>
    </subcellularLocation>
</comment>
<dbReference type="SMART" id="SM00487">
    <property type="entry name" value="DEXDc"/>
    <property type="match status" value="1"/>
</dbReference>
<dbReference type="Pfam" id="PF03461">
    <property type="entry name" value="TRCF"/>
    <property type="match status" value="1"/>
</dbReference>
<organism evidence="12 13">
    <name type="scientific">Marinicauda pacifica</name>
    <dbReference type="NCBI Taxonomy" id="1133559"/>
    <lineage>
        <taxon>Bacteria</taxon>
        <taxon>Pseudomonadati</taxon>
        <taxon>Pseudomonadota</taxon>
        <taxon>Alphaproteobacteria</taxon>
        <taxon>Maricaulales</taxon>
        <taxon>Maricaulaceae</taxon>
        <taxon>Marinicauda</taxon>
    </lineage>
</organism>
<feature type="domain" description="Helicase ATP-binding" evidence="10">
    <location>
        <begin position="630"/>
        <end position="791"/>
    </location>
</feature>
<dbReference type="NCBIfam" id="TIGR00580">
    <property type="entry name" value="mfd"/>
    <property type="match status" value="1"/>
</dbReference>
<dbReference type="InterPro" id="IPR005118">
    <property type="entry name" value="TRCF_C"/>
</dbReference>
<dbReference type="SUPFAM" id="SSF52540">
    <property type="entry name" value="P-loop containing nucleoside triphosphate hydrolases"/>
    <property type="match status" value="4"/>
</dbReference>
<dbReference type="GO" id="GO:0003678">
    <property type="term" value="F:DNA helicase activity"/>
    <property type="evidence" value="ECO:0007669"/>
    <property type="project" value="TreeGrafter"/>
</dbReference>
<evidence type="ECO:0000256" key="3">
    <source>
        <dbReference type="ARBA" id="ARBA00022763"/>
    </source>
</evidence>
<dbReference type="GO" id="GO:0016787">
    <property type="term" value="F:hydrolase activity"/>
    <property type="evidence" value="ECO:0007669"/>
    <property type="project" value="UniProtKB-KW"/>
</dbReference>